<evidence type="ECO:0000256" key="9">
    <source>
        <dbReference type="ARBA" id="ARBA00022679"/>
    </source>
</evidence>
<evidence type="ECO:0000256" key="19">
    <source>
        <dbReference type="ARBA" id="ARBA00044717"/>
    </source>
</evidence>
<keyword evidence="11" id="KW-0479">Metal-binding</keyword>
<dbReference type="GeneTree" id="ENSGT00390000011424"/>
<reference evidence="23" key="3">
    <citation type="submission" date="2025-09" db="UniProtKB">
        <authorList>
            <consortium name="Ensembl"/>
        </authorList>
    </citation>
    <scope>IDENTIFICATION</scope>
</reference>
<dbReference type="Pfam" id="PF21383">
    <property type="entry name" value="DPAGT1_ins"/>
    <property type="match status" value="1"/>
</dbReference>
<comment type="pathway">
    <text evidence="3">Protein modification; protein glycosylation.</text>
</comment>
<keyword evidence="14 21" id="KW-1133">Transmembrane helix</keyword>
<keyword evidence="8" id="KW-0328">Glycosyltransferase</keyword>
<dbReference type="GO" id="GO:0005794">
    <property type="term" value="C:Golgi apparatus"/>
    <property type="evidence" value="ECO:0007669"/>
    <property type="project" value="Ensembl"/>
</dbReference>
<dbReference type="GeneID" id="100922199"/>
<evidence type="ECO:0000256" key="8">
    <source>
        <dbReference type="ARBA" id="ARBA00022676"/>
    </source>
</evidence>
<dbReference type="STRING" id="9305.ENSSHAP00000011545"/>
<dbReference type="GO" id="GO:0016757">
    <property type="term" value="F:glycosyltransferase activity"/>
    <property type="evidence" value="ECO:0007669"/>
    <property type="project" value="UniProtKB-KW"/>
</dbReference>
<dbReference type="Ensembl" id="ENSSHAT00000011641.2">
    <property type="protein sequence ID" value="ENSSHAP00000011545.2"/>
    <property type="gene ID" value="ENSSHAG00000009921.2"/>
</dbReference>
<dbReference type="OrthoDB" id="10262326at2759"/>
<protein>
    <recommendedName>
        <fullName evidence="7">UDP-N-acetylglucosamine--dolichyl-phosphate N-acetylglucosaminephosphotransferase</fullName>
        <ecNumber evidence="6">2.7.8.15</ecNumber>
    </recommendedName>
    <alternativeName>
        <fullName evidence="17">GlcNAc-1-P transferase</fullName>
    </alternativeName>
    <alternativeName>
        <fullName evidence="18">N-acetylglucosamine-1-phosphate transferase</fullName>
    </alternativeName>
</protein>
<keyword evidence="10 21" id="KW-0812">Transmembrane</keyword>
<evidence type="ECO:0000256" key="1">
    <source>
        <dbReference type="ARBA" id="ARBA00001946"/>
    </source>
</evidence>
<feature type="transmembrane region" description="Helical" evidence="21">
    <location>
        <begin position="357"/>
        <end position="373"/>
    </location>
</feature>
<dbReference type="GO" id="GO:0005789">
    <property type="term" value="C:endoplasmic reticulum membrane"/>
    <property type="evidence" value="ECO:0007669"/>
    <property type="project" value="UniProtKB-SubCell"/>
</dbReference>
<dbReference type="FunCoup" id="G3W7Z0">
    <property type="interactions" value="2023"/>
</dbReference>
<keyword evidence="9" id="KW-0808">Transferase</keyword>
<reference evidence="23" key="2">
    <citation type="submission" date="2025-08" db="UniProtKB">
        <authorList>
            <consortium name="Ensembl"/>
        </authorList>
    </citation>
    <scope>IDENTIFICATION</scope>
</reference>
<keyword evidence="15 21" id="KW-0472">Membrane</keyword>
<dbReference type="PANTHER" id="PTHR10571">
    <property type="entry name" value="UDP-N-ACETYLGLUCOSAMINE--DOLICHYL-PHOSPHATE N-ACETYLGLUCOSAMINEPHOSPHOTRANSFERASE"/>
    <property type="match status" value="1"/>
</dbReference>
<feature type="domain" description="DPAGT1 insertion" evidence="22">
    <location>
        <begin position="480"/>
        <end position="522"/>
    </location>
</feature>
<evidence type="ECO:0000256" key="18">
    <source>
        <dbReference type="ARBA" id="ARBA00033238"/>
    </source>
</evidence>
<reference evidence="23 24" key="1">
    <citation type="journal article" date="2011" name="Proc. Natl. Acad. Sci. U.S.A.">
        <title>Genetic diversity and population structure of the endangered marsupial Sarcophilus harrisii (Tasmanian devil).</title>
        <authorList>
            <person name="Miller W."/>
            <person name="Hayes V.M."/>
            <person name="Ratan A."/>
            <person name="Petersen D.C."/>
            <person name="Wittekindt N.E."/>
            <person name="Miller J."/>
            <person name="Walenz B."/>
            <person name="Knight J."/>
            <person name="Qi J."/>
            <person name="Zhao F."/>
            <person name="Wang Q."/>
            <person name="Bedoya-Reina O.C."/>
            <person name="Katiyar N."/>
            <person name="Tomsho L.P."/>
            <person name="Kasson L.M."/>
            <person name="Hardie R.A."/>
            <person name="Woodbridge P."/>
            <person name="Tindall E.A."/>
            <person name="Bertelsen M.F."/>
            <person name="Dixon D."/>
            <person name="Pyecroft S."/>
            <person name="Helgen K.M."/>
            <person name="Lesk A.M."/>
            <person name="Pringle T.H."/>
            <person name="Patterson N."/>
            <person name="Zhang Y."/>
            <person name="Kreiss A."/>
            <person name="Woods G.M."/>
            <person name="Jones M.E."/>
            <person name="Schuster S.C."/>
        </authorList>
    </citation>
    <scope>NUCLEOTIDE SEQUENCE [LARGE SCALE GENOMIC DNA]</scope>
</reference>
<feature type="transmembrane region" description="Helical" evidence="21">
    <location>
        <begin position="288"/>
        <end position="308"/>
    </location>
</feature>
<evidence type="ECO:0000256" key="10">
    <source>
        <dbReference type="ARBA" id="ARBA00022692"/>
    </source>
</evidence>
<evidence type="ECO:0000256" key="14">
    <source>
        <dbReference type="ARBA" id="ARBA00022989"/>
    </source>
</evidence>
<keyword evidence="24" id="KW-1185">Reference proteome</keyword>
<dbReference type="InterPro" id="IPR033895">
    <property type="entry name" value="GPT"/>
</dbReference>
<feature type="transmembrane region" description="Helical" evidence="21">
    <location>
        <begin position="329"/>
        <end position="351"/>
    </location>
</feature>
<dbReference type="HOGENOM" id="CLU_029942_0_1_1"/>
<evidence type="ECO:0000313" key="23">
    <source>
        <dbReference type="Ensembl" id="ENSSHAP00000011545.2"/>
    </source>
</evidence>
<feature type="transmembrane region" description="Helical" evidence="21">
    <location>
        <begin position="168"/>
        <end position="191"/>
    </location>
</feature>
<evidence type="ECO:0000256" key="11">
    <source>
        <dbReference type="ARBA" id="ARBA00022723"/>
    </source>
</evidence>
<dbReference type="GO" id="GO:0046872">
    <property type="term" value="F:metal ion binding"/>
    <property type="evidence" value="ECO:0007669"/>
    <property type="project" value="UniProtKB-KW"/>
</dbReference>
<feature type="transmembrane region" description="Helical" evidence="21">
    <location>
        <begin position="541"/>
        <end position="563"/>
    </location>
</feature>
<organism evidence="23 24">
    <name type="scientific">Sarcophilus harrisii</name>
    <name type="common">Tasmanian devil</name>
    <name type="synonym">Sarcophilus laniarius</name>
    <dbReference type="NCBI Taxonomy" id="9305"/>
    <lineage>
        <taxon>Eukaryota</taxon>
        <taxon>Metazoa</taxon>
        <taxon>Chordata</taxon>
        <taxon>Craniata</taxon>
        <taxon>Vertebrata</taxon>
        <taxon>Euteleostomi</taxon>
        <taxon>Mammalia</taxon>
        <taxon>Metatheria</taxon>
        <taxon>Dasyuromorphia</taxon>
        <taxon>Dasyuridae</taxon>
        <taxon>Sarcophilus</taxon>
    </lineage>
</organism>
<dbReference type="PANTHER" id="PTHR10571:SF0">
    <property type="entry name" value="UDP-N-ACETYLGLUCOSAMINE--DOLICHYL-PHOSPHATE N-ACETYLGLUCOSAMINEPHOSPHOTRANSFERASE"/>
    <property type="match status" value="1"/>
</dbReference>
<dbReference type="InterPro" id="IPR000715">
    <property type="entry name" value="Glycosyl_transferase_4"/>
</dbReference>
<evidence type="ECO:0000256" key="4">
    <source>
        <dbReference type="ARBA" id="ARBA00009317"/>
    </source>
</evidence>
<keyword evidence="16" id="KW-0325">Glycoprotein</keyword>
<proteinExistence type="inferred from homology"/>
<name>G3W7Z0_SARHA</name>
<comment type="function">
    <text evidence="19">UDP-N-acetylglucosamine--dolichyl-phosphate N-acetylglucosaminephosphotransferase that operates in the biosynthetic pathway of dolichol-linked oligosaccharides, the glycan precursors employed in protein asparagine (N)-glycosylation. The assembly of dolichol-linked oligosaccharides begins on the cytosolic side of the endoplasmic reticulum membrane and finishes in its lumen. The sequential addition of sugars to dolichol pyrophosphate produces dolichol-linked oligosaccharides containing fourteen sugars, including two GlcNAcs, nine mannoses and three glucoses. Once assembled, the oligosaccharide is transferred from the lipid to nascent proteins by oligosaccharyltransferases. Catalyzes the initial step of dolichol-linked oligosaccharide biosynthesis, transfering GlcNAc-1-P from cytosolic UDP-GlcNAc onto the carrier lipid dolichyl phosphate (P-dolichol), yielding GlcNAc-P-P-dolichol embedded in the cytoplasmic leaflet of the endoplasmic reticulum membrane.</text>
</comment>
<keyword evidence="13" id="KW-0460">Magnesium</keyword>
<feature type="transmembrane region" description="Helical" evidence="21">
    <location>
        <begin position="222"/>
        <end position="245"/>
    </location>
</feature>
<dbReference type="KEGG" id="shr:100922199"/>
<evidence type="ECO:0000256" key="6">
    <source>
        <dbReference type="ARBA" id="ARBA00013225"/>
    </source>
</evidence>
<dbReference type="RefSeq" id="XP_031815977.1">
    <property type="nucleotide sequence ID" value="XM_031960117.1"/>
</dbReference>
<dbReference type="GO" id="GO:0003976">
    <property type="term" value="F:UDP-N-acetylglucosamine-lysosomal-enzyme N-acetylglucosaminephosphotransferase activity"/>
    <property type="evidence" value="ECO:0007669"/>
    <property type="project" value="Ensembl"/>
</dbReference>
<accession>G3W7Z0</accession>
<comment type="cofactor">
    <cofactor evidence="1">
        <name>Mg(2+)</name>
        <dbReference type="ChEBI" id="CHEBI:18420"/>
    </cofactor>
</comment>
<dbReference type="CTD" id="1798"/>
<sequence>MPIPSLLLALQRGPARLGCPGQYSVCSSLLRRESVLWNSTSPGRFCPQEKWRLAAFPARLCHQHGGSCIRKESGWKPRLGRCRKGVAREVACSSRAGLTRSPWHGRRRWPLREALSLSVAPGDAARGQPQLSRKVPHTGGLWSPGPPSGLLAGLNPARAPFMAMMRPFPALPLLINLGGSLLGFVATLTLIPAFRGHFITARLCGLDLNKTSRQPIPESQGVISGAVFLIILFCFIPVPFLNCFVEDQCKAFPYQEFVALIGALLAICCMIFLGFADDVLNLRWRHKLLLPTTASLPLLMVYFTNFGNTTIVVPKPFRSMLGLHLDLGILYYVYMGLLAVFCTNAINILAGINGLEAGQSLVISASIIIFNLVELEGDYQDDHVFSLYFMIPFFFTTLGLLYHNWYPSQVFVGDTFCYFAGMTFAVVGILGHFSKTMLLFFMPQVFNFLYSLPQLLHIIPCPRHRVPRLNTKTGKLEMSYSKFKAKNLSLLGTLILKGAEALRLVAVRRGENEAGAYIECNNMTLINLLIKIIGPIHERNLTLLLLLLQILASAITFSIRYQLVRLFYDI</sequence>
<dbReference type="EC" id="2.7.8.15" evidence="6"/>
<evidence type="ECO:0000256" key="20">
    <source>
        <dbReference type="ARBA" id="ARBA00045078"/>
    </source>
</evidence>
<comment type="subunit">
    <text evidence="5">Homodimer.</text>
</comment>
<feature type="transmembrane region" description="Helical" evidence="21">
    <location>
        <begin position="257"/>
        <end position="276"/>
    </location>
</feature>
<keyword evidence="12" id="KW-0256">Endoplasmic reticulum</keyword>
<comment type="similarity">
    <text evidence="4">Belongs to the glycosyltransferase 4 family.</text>
</comment>
<evidence type="ECO:0000256" key="3">
    <source>
        <dbReference type="ARBA" id="ARBA00004922"/>
    </source>
</evidence>
<evidence type="ECO:0000313" key="24">
    <source>
        <dbReference type="Proteomes" id="UP000007648"/>
    </source>
</evidence>
<evidence type="ECO:0000256" key="7">
    <source>
        <dbReference type="ARBA" id="ARBA00017659"/>
    </source>
</evidence>
<evidence type="ECO:0000256" key="21">
    <source>
        <dbReference type="SAM" id="Phobius"/>
    </source>
</evidence>
<evidence type="ECO:0000256" key="13">
    <source>
        <dbReference type="ARBA" id="ARBA00022842"/>
    </source>
</evidence>
<dbReference type="Pfam" id="PF00953">
    <property type="entry name" value="Glycos_transf_4"/>
    <property type="match status" value="1"/>
</dbReference>
<feature type="transmembrane region" description="Helical" evidence="21">
    <location>
        <begin position="411"/>
        <end position="433"/>
    </location>
</feature>
<evidence type="ECO:0000256" key="16">
    <source>
        <dbReference type="ARBA" id="ARBA00023180"/>
    </source>
</evidence>
<comment type="subcellular location">
    <subcellularLocation>
        <location evidence="2">Endoplasmic reticulum membrane</location>
        <topology evidence="2">Multi-pass membrane protein</topology>
    </subcellularLocation>
</comment>
<dbReference type="Proteomes" id="UP000007648">
    <property type="component" value="Unassembled WGS sequence"/>
</dbReference>
<comment type="catalytic activity">
    <reaction evidence="20">
        <text>a di-trans,poly-cis-dolichyl phosphate + UDP-N-acetyl-alpha-D-glucosamine = an N-acetyl-alpha-D-glucosaminyl-diphospho-di-trans,poly-cis-dolichol + UMP</text>
        <dbReference type="Rhea" id="RHEA:13289"/>
        <dbReference type="Rhea" id="RHEA-COMP:19498"/>
        <dbReference type="Rhea" id="RHEA-COMP:19507"/>
        <dbReference type="ChEBI" id="CHEBI:57683"/>
        <dbReference type="ChEBI" id="CHEBI:57705"/>
        <dbReference type="ChEBI" id="CHEBI:57865"/>
        <dbReference type="ChEBI" id="CHEBI:58427"/>
        <dbReference type="EC" id="2.7.8.15"/>
    </reaction>
    <physiologicalReaction direction="left-to-right" evidence="20">
        <dbReference type="Rhea" id="RHEA:13290"/>
    </physiologicalReaction>
</comment>
<gene>
    <name evidence="23" type="primary">DPAGT1</name>
</gene>
<evidence type="ECO:0000259" key="22">
    <source>
        <dbReference type="Pfam" id="PF21383"/>
    </source>
</evidence>
<dbReference type="InterPro" id="IPR048439">
    <property type="entry name" value="DPAGT1_ins"/>
</dbReference>
<evidence type="ECO:0000256" key="17">
    <source>
        <dbReference type="ARBA" id="ARBA00029567"/>
    </source>
</evidence>
<evidence type="ECO:0000256" key="12">
    <source>
        <dbReference type="ARBA" id="ARBA00022824"/>
    </source>
</evidence>
<dbReference type="CDD" id="cd06855">
    <property type="entry name" value="GT_GPT_euk"/>
    <property type="match status" value="1"/>
</dbReference>
<evidence type="ECO:0000256" key="5">
    <source>
        <dbReference type="ARBA" id="ARBA00011738"/>
    </source>
</evidence>
<dbReference type="InParanoid" id="G3W7Z0"/>
<feature type="transmembrane region" description="Helical" evidence="21">
    <location>
        <begin position="385"/>
        <end position="405"/>
    </location>
</feature>
<dbReference type="eggNOG" id="KOG2788">
    <property type="taxonomic scope" value="Eukaryota"/>
</dbReference>
<dbReference type="GO" id="GO:0006488">
    <property type="term" value="P:dolichol-linked oligosaccharide biosynthetic process"/>
    <property type="evidence" value="ECO:0007669"/>
    <property type="project" value="Ensembl"/>
</dbReference>
<evidence type="ECO:0000256" key="2">
    <source>
        <dbReference type="ARBA" id="ARBA00004477"/>
    </source>
</evidence>
<dbReference type="UniPathway" id="UPA00378"/>
<dbReference type="GO" id="GO:0003975">
    <property type="term" value="F:UDP-N-acetylglucosamine-dolichyl-phosphate N-acetylglucosaminephosphotransferase activity"/>
    <property type="evidence" value="ECO:0007669"/>
    <property type="project" value="UniProtKB-EC"/>
</dbReference>
<evidence type="ECO:0000256" key="15">
    <source>
        <dbReference type="ARBA" id="ARBA00023136"/>
    </source>
</evidence>
<dbReference type="AlphaFoldDB" id="G3W7Z0"/>